<organism evidence="1">
    <name type="scientific">Aureoumbra lagunensis</name>
    <dbReference type="NCBI Taxonomy" id="44058"/>
    <lineage>
        <taxon>Eukaryota</taxon>
        <taxon>Sar</taxon>
        <taxon>Stramenopiles</taxon>
        <taxon>Ochrophyta</taxon>
        <taxon>Pelagophyceae</taxon>
        <taxon>Pelagomonadales</taxon>
        <taxon>Aureoumbra</taxon>
    </lineage>
</organism>
<accession>A0A7S3NRK2</accession>
<protein>
    <submittedName>
        <fullName evidence="1">Uncharacterized protein</fullName>
    </submittedName>
</protein>
<name>A0A7S3NRK2_9STRA</name>
<proteinExistence type="predicted"/>
<dbReference type="EMBL" id="HBIJ01023669">
    <property type="protein sequence ID" value="CAE0374857.1"/>
    <property type="molecule type" value="Transcribed_RNA"/>
</dbReference>
<sequence>MYGYVLGLEALCRNGKEVLKEYLTDFIWTLATNEESEYHKKIAPIALDAAKNIKMAQLPYAHIPALQLDDRSDFWSKFFQEKTILKMQLDLPPRVEFGEYSRASPTTIIDLQDEYTIQELIELREKIKVLVPTAEKMSGVPQNPLRDWLRPKAKVLAHALAVLISHLDQKDDEIIGHSIPTALALMDAYDDEQRAEYGMKSLLRILTQAKPSQINPKYTQILDIALDRARALSSDTPKNAALFGRLLLRFIALIEEPAKKQHYANQAMNNAIDDLNTWRHPQACIEILRWRLSPTMFLFLSSPNNDFFICSFLSPISPLYISIFKERAPGMAVILALRSLHALTILAWPRFVKNLPLLTALVPAVLLAGAKADDCLRFSTKKQLPKLAPKDEEHARNMLPLAPFVLNHATHYLALLYAISPDLMSTITKRLEAECTSEVVHIIHKAQEEALIHRSSS</sequence>
<reference evidence="1" key="1">
    <citation type="submission" date="2021-01" db="EMBL/GenBank/DDBJ databases">
        <authorList>
            <person name="Corre E."/>
            <person name="Pelletier E."/>
            <person name="Niang G."/>
            <person name="Scheremetjew M."/>
            <person name="Finn R."/>
            <person name="Kale V."/>
            <person name="Holt S."/>
            <person name="Cochrane G."/>
            <person name="Meng A."/>
            <person name="Brown T."/>
            <person name="Cohen L."/>
        </authorList>
    </citation>
    <scope>NUCLEOTIDE SEQUENCE</scope>
    <source>
        <strain evidence="1">CCMP1510</strain>
    </source>
</reference>
<evidence type="ECO:0000313" key="1">
    <source>
        <dbReference type="EMBL" id="CAE0374857.1"/>
    </source>
</evidence>
<gene>
    <name evidence="1" type="ORF">ALAG00032_LOCUS15661</name>
</gene>
<dbReference type="AlphaFoldDB" id="A0A7S3NRK2"/>